<dbReference type="OrthoDB" id="3533593at2759"/>
<sequence length="765" mass="84191">MPFAAGLPGADSWVQELLRDARVPVITGYLDSVVSSTIDGYHQRSAVLLLALFVPWQDFLYREDGDAEAAWTDLSQHLPGRIASIVRNVQLLHKTTEDTRRDQQLWASRSEGDEGAEFDGADDEDLPGAGYTPNHSDLTETLIDAVAQLQDRSAISNGSTHLAGLSHLLSQATDGDTDAAEVSTTEHRILRPTPYFHMTKPNIKAVKAAQNRAHTERMTAIKGDDDSSGDPGDTGNRLTASRGVPDSQLIASTSIETGQGGSFARAASIISRARTLNRIQSIALELICRAVDQATECTNDTQPDQHFQYIGSGGSTGKSWLIDSLKQRQKVLVINEISILGLATLYKISEKLHKMRGDSLRPFGGMPVVVLLGDFLQFGPVLQKNLLNPPPERNVPNSRRAARLYAEAEGRRLWQKFTHVVMLTEQKRAEASDFLPGFLERLRSGRQTDDNANRLADRYDANSKLDFQPGTRAIIPLNRHRWELSLHAMLAFSKNVSKPLTIFISGHEWTSRVPTNEERTAALLLGDEAKLTIPGVFPYVEGMPVVVNVNKYMGLKVVNGAEFEAVGVITEPGTKEILLDDHIRLCIGPPAGILLRSEATKDLALPHIPPDTVLLPKDKVTLEEKHAKTLCPELLRRKGFKLGVTRTGLPCTPGLAITDFKAQGRSMDETLLGLYGRRCSRQLGGTAERAAVCDIISMYVQLSRARSFDRIRLVRPLNKAAFLAARMPEELTRGIERLDRLAEMTVAAYEARTHQHDGPGSSNIN</sequence>
<feature type="region of interest" description="Disordered" evidence="1">
    <location>
        <begin position="219"/>
        <end position="246"/>
    </location>
</feature>
<dbReference type="AlphaFoldDB" id="A0A8H6IQQ0"/>
<protein>
    <submittedName>
        <fullName evidence="2">DNA repair and recombination protein</fullName>
    </submittedName>
</protein>
<evidence type="ECO:0000313" key="3">
    <source>
        <dbReference type="Proteomes" id="UP000639643"/>
    </source>
</evidence>
<accession>A0A8H6IQQ0</accession>
<name>A0A8H6IQQ0_9PEZI</name>
<proteinExistence type="predicted"/>
<feature type="region of interest" description="Disordered" evidence="1">
    <location>
        <begin position="100"/>
        <end position="135"/>
    </location>
</feature>
<evidence type="ECO:0000256" key="1">
    <source>
        <dbReference type="SAM" id="MobiDB-lite"/>
    </source>
</evidence>
<gene>
    <name evidence="2" type="ORF">CMUS01_16136</name>
</gene>
<dbReference type="Proteomes" id="UP000639643">
    <property type="component" value="Unassembled WGS sequence"/>
</dbReference>
<comment type="caution">
    <text evidence="2">The sequence shown here is derived from an EMBL/GenBank/DDBJ whole genome shotgun (WGS) entry which is preliminary data.</text>
</comment>
<reference evidence="2" key="1">
    <citation type="journal article" date="2020" name="Phytopathology">
        <title>Genome Sequence Resources of Colletotrichum truncatum, C. plurivorum, C. musicola, and C. sojae: Four Species Pathogenic to Soybean (Glycine max).</title>
        <authorList>
            <person name="Rogerio F."/>
            <person name="Boufleur T.R."/>
            <person name="Ciampi-Guillardi M."/>
            <person name="Sukno S.A."/>
            <person name="Thon M.R."/>
            <person name="Massola Junior N.S."/>
            <person name="Baroncelli R."/>
        </authorList>
    </citation>
    <scope>NUCLEOTIDE SEQUENCE</scope>
    <source>
        <strain evidence="2">LFN0074</strain>
    </source>
</reference>
<dbReference type="EMBL" id="WIGM01001624">
    <property type="protein sequence ID" value="KAF6792701.1"/>
    <property type="molecule type" value="Genomic_DNA"/>
</dbReference>
<evidence type="ECO:0000313" key="2">
    <source>
        <dbReference type="EMBL" id="KAF6792701.1"/>
    </source>
</evidence>
<feature type="compositionally biased region" description="Acidic residues" evidence="1">
    <location>
        <begin position="113"/>
        <end position="126"/>
    </location>
</feature>
<dbReference type="SUPFAM" id="SSF52540">
    <property type="entry name" value="P-loop containing nucleoside triphosphate hydrolases"/>
    <property type="match status" value="1"/>
</dbReference>
<dbReference type="InterPro" id="IPR027417">
    <property type="entry name" value="P-loop_NTPase"/>
</dbReference>
<organism evidence="2 3">
    <name type="scientific">Colletotrichum musicola</name>
    <dbReference type="NCBI Taxonomy" id="2175873"/>
    <lineage>
        <taxon>Eukaryota</taxon>
        <taxon>Fungi</taxon>
        <taxon>Dikarya</taxon>
        <taxon>Ascomycota</taxon>
        <taxon>Pezizomycotina</taxon>
        <taxon>Sordariomycetes</taxon>
        <taxon>Hypocreomycetidae</taxon>
        <taxon>Glomerellales</taxon>
        <taxon>Glomerellaceae</taxon>
        <taxon>Colletotrichum</taxon>
        <taxon>Colletotrichum orchidearum species complex</taxon>
    </lineage>
</organism>
<keyword evidence="3" id="KW-1185">Reference proteome</keyword>